<organism evidence="4 5">
    <name type="scientific">Leptospirillum ferrodiazotrophum</name>
    <dbReference type="NCBI Taxonomy" id="412449"/>
    <lineage>
        <taxon>Bacteria</taxon>
        <taxon>Pseudomonadati</taxon>
        <taxon>Nitrospirota</taxon>
        <taxon>Nitrospiria</taxon>
        <taxon>Nitrospirales</taxon>
        <taxon>Nitrospiraceae</taxon>
        <taxon>Leptospirillum</taxon>
    </lineage>
</organism>
<dbReference type="Pfam" id="PF01522">
    <property type="entry name" value="Polysacc_deac_1"/>
    <property type="match status" value="1"/>
</dbReference>
<evidence type="ECO:0000256" key="2">
    <source>
        <dbReference type="ARBA" id="ARBA00022729"/>
    </source>
</evidence>
<sequence>MNPDTKALSSVVPREGSPPLSVCLLSPVPESREARERLEHTVALISSAPSGFSVAIVLLGDPDRAGGLRVEGSPVTVIPVRDPHGVSAIGPFRNYLQKVRCDLVHLLNFSRIPWACLGAVGLSRIMADPLLSERESAGGTSPLALFVSAFIVEEKVPQQPAGKTRVPLPSRRAVLDLPPSMGQGGESFGGGTNDPARDPKIRGYRGLCHNLVREKAFSKGRRGRTLVRRAVSRLFARPSPPPGTLRILMYHRVAETTDRDILTVTPFSFAQQMSWLSGEGWTVLPLGSALACLESGSLPPRAVAITFDDGYRDNYDEAYPILRRHGHPATVFPVTGFVLGESEHRRYRGACPPVPYLTVEQIREMKGNGIDFGGHTHTHPLLSSLSVEAATEEISRAKKLLEEWTGEKSTLFAYPNGVYSRDHFRILDGLGYEAAFSVHPGANRAGTLRWILRRTEVSGRDSLGDFIQKMNGGLDLWHGLYQGVRGFYR</sequence>
<evidence type="ECO:0000313" key="4">
    <source>
        <dbReference type="EMBL" id="EES52322.1"/>
    </source>
</evidence>
<dbReference type="Proteomes" id="UP000009374">
    <property type="component" value="Unassembled WGS sequence"/>
</dbReference>
<accession>C6HYN7</accession>
<keyword evidence="2" id="KW-0732">Signal</keyword>
<dbReference type="PANTHER" id="PTHR34216">
    <property type="match status" value="1"/>
</dbReference>
<dbReference type="GO" id="GO:0005975">
    <property type="term" value="P:carbohydrate metabolic process"/>
    <property type="evidence" value="ECO:0007669"/>
    <property type="project" value="InterPro"/>
</dbReference>
<evidence type="ECO:0000256" key="1">
    <source>
        <dbReference type="ARBA" id="ARBA00004613"/>
    </source>
</evidence>
<dbReference type="SUPFAM" id="SSF88713">
    <property type="entry name" value="Glycoside hydrolase/deacetylase"/>
    <property type="match status" value="1"/>
</dbReference>
<proteinExistence type="predicted"/>
<dbReference type="InterPro" id="IPR002509">
    <property type="entry name" value="NODB_dom"/>
</dbReference>
<dbReference type="PANTHER" id="PTHR34216:SF3">
    <property type="entry name" value="POLY-BETA-1,6-N-ACETYL-D-GLUCOSAMINE N-DEACETYLASE"/>
    <property type="match status" value="1"/>
</dbReference>
<dbReference type="InterPro" id="IPR011330">
    <property type="entry name" value="Glyco_hydro/deAcase_b/a-brl"/>
</dbReference>
<dbReference type="AlphaFoldDB" id="C6HYN7"/>
<dbReference type="InterPro" id="IPR051398">
    <property type="entry name" value="Polysacch_Deacetylase"/>
</dbReference>
<dbReference type="PROSITE" id="PS51677">
    <property type="entry name" value="NODB"/>
    <property type="match status" value="1"/>
</dbReference>
<protein>
    <submittedName>
        <fullName evidence="4">Polysaccharide deacetylase</fullName>
    </submittedName>
</protein>
<dbReference type="CDD" id="cd10918">
    <property type="entry name" value="CE4_NodB_like_5s_6s"/>
    <property type="match status" value="1"/>
</dbReference>
<evidence type="ECO:0000259" key="3">
    <source>
        <dbReference type="PROSITE" id="PS51677"/>
    </source>
</evidence>
<reference evidence="4 5" key="1">
    <citation type="journal article" date="2009" name="Appl. Environ. Microbiol.">
        <title>Community genomic and proteomic analyses of chemoautotrophic iron-oxidizing "Leptospirillum rubarum" (Group II) and "Leptospirillum ferrodiazotrophum" (Group III) bacteria in acid mine drainage biofilms.</title>
        <authorList>
            <person name="Goltsman D.S."/>
            <person name="Denef V.J."/>
            <person name="Singer S.W."/>
            <person name="VerBerkmoes N.C."/>
            <person name="Lefsrud M."/>
            <person name="Mueller R.S."/>
            <person name="Dick G.J."/>
            <person name="Sun C.L."/>
            <person name="Wheeler K.E."/>
            <person name="Zemla A."/>
            <person name="Baker B.J."/>
            <person name="Hauser L."/>
            <person name="Land M."/>
            <person name="Shah M.B."/>
            <person name="Thelen M.P."/>
            <person name="Hettich R.L."/>
            <person name="Banfield J.F."/>
        </authorList>
    </citation>
    <scope>NUCLEOTIDE SEQUENCE [LARGE SCALE GENOMIC DNA]</scope>
</reference>
<dbReference type="GO" id="GO:0005576">
    <property type="term" value="C:extracellular region"/>
    <property type="evidence" value="ECO:0007669"/>
    <property type="project" value="UniProtKB-SubCell"/>
</dbReference>
<keyword evidence="5" id="KW-1185">Reference proteome</keyword>
<feature type="domain" description="NodB homology" evidence="3">
    <location>
        <begin position="301"/>
        <end position="489"/>
    </location>
</feature>
<dbReference type="Gene3D" id="3.20.20.370">
    <property type="entry name" value="Glycoside hydrolase/deacetylase"/>
    <property type="match status" value="1"/>
</dbReference>
<dbReference type="GO" id="GO:0016810">
    <property type="term" value="F:hydrolase activity, acting on carbon-nitrogen (but not peptide) bonds"/>
    <property type="evidence" value="ECO:0007669"/>
    <property type="project" value="InterPro"/>
</dbReference>
<dbReference type="EMBL" id="GG693878">
    <property type="protein sequence ID" value="EES52322.1"/>
    <property type="molecule type" value="Genomic_DNA"/>
</dbReference>
<name>C6HYN7_9BACT</name>
<comment type="subcellular location">
    <subcellularLocation>
        <location evidence="1">Secreted</location>
    </subcellularLocation>
</comment>
<gene>
    <name evidence="4" type="ORF">UBAL3_94240114</name>
</gene>
<evidence type="ECO:0000313" key="5">
    <source>
        <dbReference type="Proteomes" id="UP000009374"/>
    </source>
</evidence>